<dbReference type="InterPro" id="IPR000836">
    <property type="entry name" value="PRTase_dom"/>
</dbReference>
<evidence type="ECO:0000256" key="1">
    <source>
        <dbReference type="ARBA" id="ARBA00022679"/>
    </source>
</evidence>
<name>A0A382SPZ9_9ZZZZ</name>
<reference evidence="3" key="1">
    <citation type="submission" date="2018-05" db="EMBL/GenBank/DDBJ databases">
        <authorList>
            <person name="Lanie J.A."/>
            <person name="Ng W.-L."/>
            <person name="Kazmierczak K.M."/>
            <person name="Andrzejewski T.M."/>
            <person name="Davidsen T.M."/>
            <person name="Wayne K.J."/>
            <person name="Tettelin H."/>
            <person name="Glass J.I."/>
            <person name="Rusch D."/>
            <person name="Podicherti R."/>
            <person name="Tsui H.-C.T."/>
            <person name="Winkler M.E."/>
        </authorList>
    </citation>
    <scope>NUCLEOTIDE SEQUENCE</scope>
</reference>
<dbReference type="PANTHER" id="PTHR43864:SF1">
    <property type="entry name" value="XANTHINE PHOSPHORIBOSYLTRANSFERASE"/>
    <property type="match status" value="1"/>
</dbReference>
<protein>
    <recommendedName>
        <fullName evidence="4">Xanthine phosphoribosyltransferase</fullName>
    </recommendedName>
</protein>
<accession>A0A382SPZ9</accession>
<dbReference type="CDD" id="cd06223">
    <property type="entry name" value="PRTases_typeI"/>
    <property type="match status" value="1"/>
</dbReference>
<evidence type="ECO:0000256" key="2">
    <source>
        <dbReference type="ARBA" id="ARBA00022726"/>
    </source>
</evidence>
<organism evidence="3">
    <name type="scientific">marine metagenome</name>
    <dbReference type="NCBI Taxonomy" id="408172"/>
    <lineage>
        <taxon>unclassified sequences</taxon>
        <taxon>metagenomes</taxon>
        <taxon>ecological metagenomes</taxon>
    </lineage>
</organism>
<feature type="non-terminal residue" evidence="3">
    <location>
        <position position="141"/>
    </location>
</feature>
<dbReference type="InterPro" id="IPR029057">
    <property type="entry name" value="PRTase-like"/>
</dbReference>
<dbReference type="InterPro" id="IPR050118">
    <property type="entry name" value="Pur/Pyrimidine_PRTase"/>
</dbReference>
<dbReference type="AlphaFoldDB" id="A0A382SPZ9"/>
<sequence>MVGLFDRMGFNKGGVMQELIDRIRLEGVHVGGGIVKLDSFLNHQVDPAMTTRMAVEFCKLFRQHAVEQVSKVVTAEVSGIPVALGVASEYGADLIYARKSQSALMTGTYYVAEAVSRTRGARTDLMVDRRFLLPGDRVLII</sequence>
<proteinExistence type="predicted"/>
<dbReference type="GO" id="GO:0006166">
    <property type="term" value="P:purine ribonucleoside salvage"/>
    <property type="evidence" value="ECO:0007669"/>
    <property type="project" value="UniProtKB-KW"/>
</dbReference>
<dbReference type="EMBL" id="UINC01130274">
    <property type="protein sequence ID" value="SVD11238.1"/>
    <property type="molecule type" value="Genomic_DNA"/>
</dbReference>
<evidence type="ECO:0000313" key="3">
    <source>
        <dbReference type="EMBL" id="SVD11238.1"/>
    </source>
</evidence>
<dbReference type="Gene3D" id="3.40.50.2020">
    <property type="match status" value="1"/>
</dbReference>
<gene>
    <name evidence="3" type="ORF">METZ01_LOCUS364092</name>
</gene>
<evidence type="ECO:0008006" key="4">
    <source>
        <dbReference type="Google" id="ProtNLM"/>
    </source>
</evidence>
<dbReference type="SUPFAM" id="SSF53271">
    <property type="entry name" value="PRTase-like"/>
    <property type="match status" value="1"/>
</dbReference>
<dbReference type="GO" id="GO:0016740">
    <property type="term" value="F:transferase activity"/>
    <property type="evidence" value="ECO:0007669"/>
    <property type="project" value="UniProtKB-KW"/>
</dbReference>
<keyword evidence="1" id="KW-0808">Transferase</keyword>
<dbReference type="PANTHER" id="PTHR43864">
    <property type="entry name" value="HYPOXANTHINE/GUANINE PHOSPHORIBOSYLTRANSFERASE"/>
    <property type="match status" value="1"/>
</dbReference>
<keyword evidence="2" id="KW-0660">Purine salvage</keyword>